<feature type="transmembrane region" description="Helical" evidence="6">
    <location>
        <begin position="458"/>
        <end position="477"/>
    </location>
</feature>
<reference evidence="8 9" key="1">
    <citation type="journal article" date="2018" name="Sci. Rep.">
        <title>Comparative genomics provides insights into the lifestyle and reveals functional heterogeneity of dark septate endophytic fungi.</title>
        <authorList>
            <person name="Knapp D.G."/>
            <person name="Nemeth J.B."/>
            <person name="Barry K."/>
            <person name="Hainaut M."/>
            <person name="Henrissat B."/>
            <person name="Johnson J."/>
            <person name="Kuo A."/>
            <person name="Lim J.H.P."/>
            <person name="Lipzen A."/>
            <person name="Nolan M."/>
            <person name="Ohm R.A."/>
            <person name="Tamas L."/>
            <person name="Grigoriev I.V."/>
            <person name="Spatafora J.W."/>
            <person name="Nagy L.G."/>
            <person name="Kovacs G.M."/>
        </authorList>
    </citation>
    <scope>NUCLEOTIDE SEQUENCE [LARGE SCALE GENOMIC DNA]</scope>
    <source>
        <strain evidence="8 9">DSE2036</strain>
    </source>
</reference>
<evidence type="ECO:0000256" key="1">
    <source>
        <dbReference type="ARBA" id="ARBA00004141"/>
    </source>
</evidence>
<feature type="domain" description="Major facilitator superfamily (MFS) profile" evidence="7">
    <location>
        <begin position="59"/>
        <end position="520"/>
    </location>
</feature>
<evidence type="ECO:0000256" key="6">
    <source>
        <dbReference type="SAM" id="Phobius"/>
    </source>
</evidence>
<dbReference type="InterPro" id="IPR020846">
    <property type="entry name" value="MFS_dom"/>
</dbReference>
<feature type="transmembrane region" description="Helical" evidence="6">
    <location>
        <begin position="102"/>
        <end position="121"/>
    </location>
</feature>
<dbReference type="PANTHER" id="PTHR42718">
    <property type="entry name" value="MAJOR FACILITATOR SUPERFAMILY MULTIDRUG TRANSPORTER MFSC"/>
    <property type="match status" value="1"/>
</dbReference>
<feature type="transmembrane region" description="Helical" evidence="6">
    <location>
        <begin position="421"/>
        <end position="446"/>
    </location>
</feature>
<feature type="transmembrane region" description="Helical" evidence="6">
    <location>
        <begin position="128"/>
        <end position="148"/>
    </location>
</feature>
<evidence type="ECO:0000256" key="3">
    <source>
        <dbReference type="ARBA" id="ARBA00022989"/>
    </source>
</evidence>
<sequence length="544" mass="59442">MVTTQNHVQDSQADQEPSPSPALNSTLGPHDVEEGTSHHGHYNPSEIERLGRQRPDAFKSIWIELGFGFSLLGSMFVAEYFISGFNIMLPSLSQALEIPSQAETWPASVFSLVTGSFLLPFGRLADMYGGYIVFNVGLMWFMIWSIIAGFSRNYIMLIVCRALQGFGPAAFMPSGIMLLGSLYRPGPRKNLVFSLYGAFAPIGFFAGIFFAGVAAQLMTWNWYFYIGSIILGVVAVASFLCIPSDRKSTIEKQGKTQVKMDWLGTAAIIPALVLIVFAITDGSHAPNGWATPYVPITFVVGCLFFAGFVYIEGWVAEQPLLPFDMFDVKGMKPLAAALFLQYGTFGIFIFYASFYIEEVLHTGPLLTAAWFAPLCVGGLILASIGGLVLHLLPGRVLLVVSGSAYILSTLLFAILPDDPNYWAYIFPAMICSTLGIDIAYNIANIFFTTSLPRPRQGLAGAFANSLLFLGISLFLGFADLAVTQTADRGRKESYKVAFWMATGFAGAGLIIMFFGVKIGKASSDLTIEEREELERMIASRESVE</sequence>
<feature type="transmembrane region" description="Helical" evidence="6">
    <location>
        <begin position="334"/>
        <end position="356"/>
    </location>
</feature>
<feature type="transmembrane region" description="Helical" evidence="6">
    <location>
        <begin position="368"/>
        <end position="389"/>
    </location>
</feature>
<feature type="region of interest" description="Disordered" evidence="5">
    <location>
        <begin position="1"/>
        <end position="44"/>
    </location>
</feature>
<proteinExistence type="predicted"/>
<evidence type="ECO:0000256" key="2">
    <source>
        <dbReference type="ARBA" id="ARBA00022692"/>
    </source>
</evidence>
<feature type="transmembrane region" description="Helical" evidence="6">
    <location>
        <begin position="191"/>
        <end position="216"/>
    </location>
</feature>
<name>A0A2V1DT61_9PLEO</name>
<accession>A0A2V1DT61</accession>
<dbReference type="PANTHER" id="PTHR42718:SF11">
    <property type="entry name" value="MAJOR FACILITATOR SUPERFAMILY (MFS) PROFILE DOMAIN-CONTAINING PROTEIN"/>
    <property type="match status" value="1"/>
</dbReference>
<feature type="non-terminal residue" evidence="8">
    <location>
        <position position="544"/>
    </location>
</feature>
<feature type="transmembrane region" description="Helical" evidence="6">
    <location>
        <begin position="396"/>
        <end position="415"/>
    </location>
</feature>
<keyword evidence="2 6" id="KW-0812">Transmembrane</keyword>
<feature type="transmembrane region" description="Helical" evidence="6">
    <location>
        <begin position="222"/>
        <end position="242"/>
    </location>
</feature>
<evidence type="ECO:0000256" key="4">
    <source>
        <dbReference type="ARBA" id="ARBA00023136"/>
    </source>
</evidence>
<feature type="transmembrane region" description="Helical" evidence="6">
    <location>
        <begin position="262"/>
        <end position="280"/>
    </location>
</feature>
<feature type="transmembrane region" description="Helical" evidence="6">
    <location>
        <begin position="61"/>
        <end position="82"/>
    </location>
</feature>
<dbReference type="GO" id="GO:0016020">
    <property type="term" value="C:membrane"/>
    <property type="evidence" value="ECO:0007669"/>
    <property type="project" value="UniProtKB-SubCell"/>
</dbReference>
<keyword evidence="3 6" id="KW-1133">Transmembrane helix</keyword>
<evidence type="ECO:0000259" key="7">
    <source>
        <dbReference type="PROSITE" id="PS50850"/>
    </source>
</evidence>
<keyword evidence="4 6" id="KW-0472">Membrane</keyword>
<dbReference type="PROSITE" id="PS50850">
    <property type="entry name" value="MFS"/>
    <property type="match status" value="1"/>
</dbReference>
<comment type="subcellular location">
    <subcellularLocation>
        <location evidence="1">Membrane</location>
        <topology evidence="1">Multi-pass membrane protein</topology>
    </subcellularLocation>
</comment>
<feature type="transmembrane region" description="Helical" evidence="6">
    <location>
        <begin position="497"/>
        <end position="516"/>
    </location>
</feature>
<dbReference type="OrthoDB" id="2130629at2759"/>
<dbReference type="EMBL" id="KZ805363">
    <property type="protein sequence ID" value="PVI01072.1"/>
    <property type="molecule type" value="Genomic_DNA"/>
</dbReference>
<evidence type="ECO:0000313" key="9">
    <source>
        <dbReference type="Proteomes" id="UP000244855"/>
    </source>
</evidence>
<dbReference type="AlphaFoldDB" id="A0A2V1DT61"/>
<dbReference type="Gene3D" id="1.20.1250.20">
    <property type="entry name" value="MFS general substrate transporter like domains"/>
    <property type="match status" value="2"/>
</dbReference>
<organism evidence="8 9">
    <name type="scientific">Periconia macrospinosa</name>
    <dbReference type="NCBI Taxonomy" id="97972"/>
    <lineage>
        <taxon>Eukaryota</taxon>
        <taxon>Fungi</taxon>
        <taxon>Dikarya</taxon>
        <taxon>Ascomycota</taxon>
        <taxon>Pezizomycotina</taxon>
        <taxon>Dothideomycetes</taxon>
        <taxon>Pleosporomycetidae</taxon>
        <taxon>Pleosporales</taxon>
        <taxon>Massarineae</taxon>
        <taxon>Periconiaceae</taxon>
        <taxon>Periconia</taxon>
    </lineage>
</organism>
<dbReference type="SUPFAM" id="SSF103473">
    <property type="entry name" value="MFS general substrate transporter"/>
    <property type="match status" value="1"/>
</dbReference>
<feature type="transmembrane region" description="Helical" evidence="6">
    <location>
        <begin position="154"/>
        <end position="179"/>
    </location>
</feature>
<evidence type="ECO:0000313" key="8">
    <source>
        <dbReference type="EMBL" id="PVI01072.1"/>
    </source>
</evidence>
<feature type="compositionally biased region" description="Polar residues" evidence="5">
    <location>
        <begin position="1"/>
        <end position="27"/>
    </location>
</feature>
<dbReference type="Pfam" id="PF07690">
    <property type="entry name" value="MFS_1"/>
    <property type="match status" value="1"/>
</dbReference>
<dbReference type="Proteomes" id="UP000244855">
    <property type="component" value="Unassembled WGS sequence"/>
</dbReference>
<dbReference type="GO" id="GO:0022857">
    <property type="term" value="F:transmembrane transporter activity"/>
    <property type="evidence" value="ECO:0007669"/>
    <property type="project" value="InterPro"/>
</dbReference>
<dbReference type="InterPro" id="IPR036259">
    <property type="entry name" value="MFS_trans_sf"/>
</dbReference>
<gene>
    <name evidence="8" type="ORF">DM02DRAFT_562047</name>
</gene>
<keyword evidence="9" id="KW-1185">Reference proteome</keyword>
<dbReference type="InterPro" id="IPR011701">
    <property type="entry name" value="MFS"/>
</dbReference>
<evidence type="ECO:0000256" key="5">
    <source>
        <dbReference type="SAM" id="MobiDB-lite"/>
    </source>
</evidence>
<feature type="transmembrane region" description="Helical" evidence="6">
    <location>
        <begin position="292"/>
        <end position="313"/>
    </location>
</feature>
<protein>
    <submittedName>
        <fullName evidence="8">MFS general substrate transporter</fullName>
    </submittedName>
</protein>